<dbReference type="Gene3D" id="1.20.1250.20">
    <property type="entry name" value="MFS general substrate transporter like domains"/>
    <property type="match status" value="1"/>
</dbReference>
<evidence type="ECO:0000313" key="8">
    <source>
        <dbReference type="Proteomes" id="UP000605846"/>
    </source>
</evidence>
<keyword evidence="3 5" id="KW-1133">Transmembrane helix</keyword>
<evidence type="ECO:0000259" key="6">
    <source>
        <dbReference type="Pfam" id="PF23262"/>
    </source>
</evidence>
<evidence type="ECO:0000256" key="3">
    <source>
        <dbReference type="ARBA" id="ARBA00022989"/>
    </source>
</evidence>
<evidence type="ECO:0000256" key="2">
    <source>
        <dbReference type="ARBA" id="ARBA00022692"/>
    </source>
</evidence>
<dbReference type="Proteomes" id="UP000605846">
    <property type="component" value="Unassembled WGS sequence"/>
</dbReference>
<proteinExistence type="predicted"/>
<dbReference type="PANTHER" id="PTHR21576">
    <property type="entry name" value="UNCHARACTERIZED NODULIN-LIKE PROTEIN"/>
    <property type="match status" value="1"/>
</dbReference>
<evidence type="ECO:0000256" key="4">
    <source>
        <dbReference type="ARBA" id="ARBA00023136"/>
    </source>
</evidence>
<feature type="transmembrane region" description="Helical" evidence="5">
    <location>
        <begin position="62"/>
        <end position="81"/>
    </location>
</feature>
<organism evidence="7 8">
    <name type="scientific">Apophysomyces ossiformis</name>
    <dbReference type="NCBI Taxonomy" id="679940"/>
    <lineage>
        <taxon>Eukaryota</taxon>
        <taxon>Fungi</taxon>
        <taxon>Fungi incertae sedis</taxon>
        <taxon>Mucoromycota</taxon>
        <taxon>Mucoromycotina</taxon>
        <taxon>Mucoromycetes</taxon>
        <taxon>Mucorales</taxon>
        <taxon>Mucorineae</taxon>
        <taxon>Mucoraceae</taxon>
        <taxon>Apophysomyces</taxon>
    </lineage>
</organism>
<evidence type="ECO:0000256" key="1">
    <source>
        <dbReference type="ARBA" id="ARBA00004141"/>
    </source>
</evidence>
<dbReference type="InterPro" id="IPR036259">
    <property type="entry name" value="MFS_trans_sf"/>
</dbReference>
<dbReference type="SUPFAM" id="SSF103473">
    <property type="entry name" value="MFS general substrate transporter"/>
    <property type="match status" value="1"/>
</dbReference>
<dbReference type="Pfam" id="PF23262">
    <property type="entry name" value="NFD4_C"/>
    <property type="match status" value="1"/>
</dbReference>
<name>A0A8H7EPL2_9FUNG</name>
<keyword evidence="4 5" id="KW-0472">Membrane</keyword>
<feature type="transmembrane region" description="Helical" evidence="5">
    <location>
        <begin position="203"/>
        <end position="224"/>
    </location>
</feature>
<dbReference type="EMBL" id="JABAYA010000078">
    <property type="protein sequence ID" value="KAF7726483.1"/>
    <property type="molecule type" value="Genomic_DNA"/>
</dbReference>
<keyword evidence="2 5" id="KW-0812">Transmembrane</keyword>
<feature type="domain" description="NFD4 C-terminal" evidence="6">
    <location>
        <begin position="126"/>
        <end position="321"/>
    </location>
</feature>
<feature type="transmembrane region" description="Helical" evidence="5">
    <location>
        <begin position="230"/>
        <end position="252"/>
    </location>
</feature>
<sequence length="339" mass="36899">MKTKEVRKLIGGSSSKSHNFRSHPGLVLGATSTAIGVSGFVFSQINEHFFKDTESDNVSGFIYFWGISMLIGYFAGSIVLGPINPETEKEPVEAEETPLLGEENASLQQKQDISGKALLTNPYAIAVFCTLFMSLGLGYVYLANLGQILLALSPTAGSAGSAGSAQHLRNVHVSLFSGVNCSSRVIFGFLSDLLKRRYGIHRIWTMWFCVILLLATLVYLTTAVVTQEALILGTSLMGIVYGLAFGVTPAAISEFGRKVFARNWGWMLYAPAIGSQTFSIVFGILYDAEAQREGADVCYGVGCFRSTFTVGIVCTLLCLLLVSWAIVRGKLYKREDRYV</sequence>
<gene>
    <name evidence="7" type="ORF">EC973_008718</name>
</gene>
<dbReference type="PANTHER" id="PTHR21576:SF158">
    <property type="entry name" value="RIBOSOMAL RNA-PROCESSING PROTEIN 12-LIKE CONSERVED DOMAIN-CONTAINING PROTEIN"/>
    <property type="match status" value="1"/>
</dbReference>
<protein>
    <recommendedName>
        <fullName evidence="6">NFD4 C-terminal domain-containing protein</fullName>
    </recommendedName>
</protein>
<feature type="transmembrane region" description="Helical" evidence="5">
    <location>
        <begin position="123"/>
        <end position="142"/>
    </location>
</feature>
<dbReference type="OrthoDB" id="410267at2759"/>
<accession>A0A8H7EPL2</accession>
<feature type="transmembrane region" description="Helical" evidence="5">
    <location>
        <begin position="306"/>
        <end position="327"/>
    </location>
</feature>
<evidence type="ECO:0000313" key="7">
    <source>
        <dbReference type="EMBL" id="KAF7726483.1"/>
    </source>
</evidence>
<dbReference type="GO" id="GO:0016020">
    <property type="term" value="C:membrane"/>
    <property type="evidence" value="ECO:0007669"/>
    <property type="project" value="UniProtKB-SubCell"/>
</dbReference>
<comment type="caution">
    <text evidence="7">The sequence shown here is derived from an EMBL/GenBank/DDBJ whole genome shotgun (WGS) entry which is preliminary data.</text>
</comment>
<dbReference type="InterPro" id="IPR056555">
    <property type="entry name" value="NFD4_C"/>
</dbReference>
<reference evidence="7" key="1">
    <citation type="submission" date="2020-01" db="EMBL/GenBank/DDBJ databases">
        <title>Genome Sequencing of Three Apophysomyces-Like Fungal Strains Confirms a Novel Fungal Genus in the Mucoromycota with divergent Burkholderia-like Endosymbiotic Bacteria.</title>
        <authorList>
            <person name="Stajich J.E."/>
            <person name="Macias A.M."/>
            <person name="Carter-House D."/>
            <person name="Lovett B."/>
            <person name="Kasson L.R."/>
            <person name="Berry K."/>
            <person name="Grigoriev I."/>
            <person name="Chang Y."/>
            <person name="Spatafora J."/>
            <person name="Kasson M.T."/>
        </authorList>
    </citation>
    <scope>NUCLEOTIDE SEQUENCE</scope>
    <source>
        <strain evidence="7">NRRL A-21654</strain>
    </source>
</reference>
<evidence type="ECO:0000256" key="5">
    <source>
        <dbReference type="SAM" id="Phobius"/>
    </source>
</evidence>
<keyword evidence="8" id="KW-1185">Reference proteome</keyword>
<comment type="subcellular location">
    <subcellularLocation>
        <location evidence="1">Membrane</location>
        <topology evidence="1">Multi-pass membrane protein</topology>
    </subcellularLocation>
</comment>
<dbReference type="AlphaFoldDB" id="A0A8H7EPL2"/>
<feature type="transmembrane region" description="Helical" evidence="5">
    <location>
        <begin position="264"/>
        <end position="286"/>
    </location>
</feature>